<dbReference type="AlphaFoldDB" id="A0A822ZMP6"/>
<dbReference type="EMBL" id="DUZY01000008">
    <property type="protein sequence ID" value="DAD47294.1"/>
    <property type="molecule type" value="Genomic_DNA"/>
</dbReference>
<proteinExistence type="predicted"/>
<reference evidence="1 2" key="1">
    <citation type="journal article" date="2020" name="Mol. Biol. Evol.">
        <title>Distinct Expression and Methylation Patterns for Genes with Different Fates following a Single Whole-Genome Duplication in Flowering Plants.</title>
        <authorList>
            <person name="Shi T."/>
            <person name="Rahmani R.S."/>
            <person name="Gugger P.F."/>
            <person name="Wang M."/>
            <person name="Li H."/>
            <person name="Zhang Y."/>
            <person name="Li Z."/>
            <person name="Wang Q."/>
            <person name="Van de Peer Y."/>
            <person name="Marchal K."/>
            <person name="Chen J."/>
        </authorList>
    </citation>
    <scope>NUCLEOTIDE SEQUENCE [LARGE SCALE GENOMIC DNA]</scope>
    <source>
        <tissue evidence="1">Leaf</tissue>
    </source>
</reference>
<accession>A0A822ZMP6</accession>
<evidence type="ECO:0000313" key="2">
    <source>
        <dbReference type="Proteomes" id="UP000607653"/>
    </source>
</evidence>
<protein>
    <submittedName>
        <fullName evidence="1">Uncharacterized protein</fullName>
    </submittedName>
</protein>
<organism evidence="1 2">
    <name type="scientific">Nelumbo nucifera</name>
    <name type="common">Sacred lotus</name>
    <dbReference type="NCBI Taxonomy" id="4432"/>
    <lineage>
        <taxon>Eukaryota</taxon>
        <taxon>Viridiplantae</taxon>
        <taxon>Streptophyta</taxon>
        <taxon>Embryophyta</taxon>
        <taxon>Tracheophyta</taxon>
        <taxon>Spermatophyta</taxon>
        <taxon>Magnoliopsida</taxon>
        <taxon>Proteales</taxon>
        <taxon>Nelumbonaceae</taxon>
        <taxon>Nelumbo</taxon>
    </lineage>
</organism>
<evidence type="ECO:0000313" key="1">
    <source>
        <dbReference type="EMBL" id="DAD47294.1"/>
    </source>
</evidence>
<comment type="caution">
    <text evidence="1">The sequence shown here is derived from an EMBL/GenBank/DDBJ whole genome shotgun (WGS) entry which is preliminary data.</text>
</comment>
<name>A0A822ZMP6_NELNU</name>
<gene>
    <name evidence="1" type="ORF">HUJ06_017231</name>
</gene>
<dbReference type="Proteomes" id="UP000607653">
    <property type="component" value="Unassembled WGS sequence"/>
</dbReference>
<keyword evidence="2" id="KW-1185">Reference proteome</keyword>
<sequence>MVMSASLNTIASLMNFVMSQPDEMLSWPLFAHWLKTRILFVAMGFAMEMIQDRMIHMVHVFWKVGYKESSLLAAQAMDDLHKCLKVVEAYISKTEEKVVALLEEDACQQKVLFQLRDAKGEA</sequence>